<protein>
    <recommendedName>
        <fullName evidence="5">Phosphoseryl-tRNA kinase</fullName>
    </recommendedName>
</protein>
<gene>
    <name evidence="3" type="ORF">ANANG_G00048320</name>
</gene>
<dbReference type="Pfam" id="PF08433">
    <property type="entry name" value="KTI12"/>
    <property type="match status" value="1"/>
</dbReference>
<dbReference type="SUPFAM" id="SSF52540">
    <property type="entry name" value="P-loop containing nucleoside triphosphate hydrolases"/>
    <property type="match status" value="1"/>
</dbReference>
<dbReference type="PANTHER" id="PTHR20873">
    <property type="entry name" value="L-SERYL-TRNA(SEC) KINASE"/>
    <property type="match status" value="1"/>
</dbReference>
<name>A0A9D3MVA7_ANGAN</name>
<dbReference type="Gene3D" id="3.40.50.300">
    <property type="entry name" value="P-loop containing nucleotide triphosphate hydrolases"/>
    <property type="match status" value="1"/>
</dbReference>
<evidence type="ECO:0008006" key="5">
    <source>
        <dbReference type="Google" id="ProtNLM"/>
    </source>
</evidence>
<comment type="caution">
    <text evidence="3">The sequence shown here is derived from an EMBL/GenBank/DDBJ whole genome shotgun (WGS) entry which is preliminary data.</text>
</comment>
<keyword evidence="2" id="KW-0067">ATP-binding</keyword>
<dbReference type="GO" id="GO:0016301">
    <property type="term" value="F:kinase activity"/>
    <property type="evidence" value="ECO:0007669"/>
    <property type="project" value="TreeGrafter"/>
</dbReference>
<evidence type="ECO:0000256" key="2">
    <source>
        <dbReference type="ARBA" id="ARBA00022840"/>
    </source>
</evidence>
<dbReference type="InterPro" id="IPR027417">
    <property type="entry name" value="P-loop_NTPase"/>
</dbReference>
<accession>A0A9D3MVA7</accession>
<keyword evidence="1" id="KW-0547">Nucleotide-binding</keyword>
<evidence type="ECO:0000256" key="1">
    <source>
        <dbReference type="ARBA" id="ARBA00022741"/>
    </source>
</evidence>
<dbReference type="InterPro" id="IPR052648">
    <property type="entry name" value="Ser-tRNA(Sec)_kinase"/>
</dbReference>
<keyword evidence="4" id="KW-1185">Reference proteome</keyword>
<dbReference type="GO" id="GO:0005524">
    <property type="term" value="F:ATP binding"/>
    <property type="evidence" value="ECO:0007669"/>
    <property type="project" value="UniProtKB-KW"/>
</dbReference>
<dbReference type="PANTHER" id="PTHR20873:SF0">
    <property type="entry name" value="L-SERYL-TRNA(SEC) KINASE"/>
    <property type="match status" value="1"/>
</dbReference>
<evidence type="ECO:0000313" key="4">
    <source>
        <dbReference type="Proteomes" id="UP001044222"/>
    </source>
</evidence>
<dbReference type="GO" id="GO:0000049">
    <property type="term" value="F:tRNA binding"/>
    <property type="evidence" value="ECO:0007669"/>
    <property type="project" value="TreeGrafter"/>
</dbReference>
<dbReference type="InterPro" id="IPR013641">
    <property type="entry name" value="KTI12/PSTK"/>
</dbReference>
<organism evidence="3 4">
    <name type="scientific">Anguilla anguilla</name>
    <name type="common">European freshwater eel</name>
    <name type="synonym">Muraena anguilla</name>
    <dbReference type="NCBI Taxonomy" id="7936"/>
    <lineage>
        <taxon>Eukaryota</taxon>
        <taxon>Metazoa</taxon>
        <taxon>Chordata</taxon>
        <taxon>Craniata</taxon>
        <taxon>Vertebrata</taxon>
        <taxon>Euteleostomi</taxon>
        <taxon>Actinopterygii</taxon>
        <taxon>Neopterygii</taxon>
        <taxon>Teleostei</taxon>
        <taxon>Anguilliformes</taxon>
        <taxon>Anguillidae</taxon>
        <taxon>Anguilla</taxon>
    </lineage>
</organism>
<dbReference type="Proteomes" id="UP001044222">
    <property type="component" value="Unassembled WGS sequence"/>
</dbReference>
<dbReference type="EMBL" id="JAFIRN010000002">
    <property type="protein sequence ID" value="KAG5855365.1"/>
    <property type="molecule type" value="Genomic_DNA"/>
</dbReference>
<sequence length="357" mass="40795">MDTVSGEIDRSGICLCVLCGLPAAGKSTLVRTLPSYTRKKGWRIFILSYDEIIPEEAYELRKENDALMDTQSSWKSYRQEVLQCLDAFLQSQNAPVCANRGEAWARFERVAQDQQVLKASDDSLRQMSHIKSEPLFVLLDDNFYYPSMRYEVYQLAKKHSLGFCQIYLRCPLNVCLTRNRMRGCPLPDEVIVEMAKRIEPPNPLKNTWEQKSLTLTSTIDFSQQDIELLIQLLGAALENPLTPIQDNTEQKEADRQSCASSIVHQADQACRRLVSQAMRDAKECKWTASNMKSLAAELNQLKTKFLEDLRKQVLQGYPICPGETINVELVVSRAVSVFDQEKNDIMRKYSTEPVKHL</sequence>
<evidence type="ECO:0000313" key="3">
    <source>
        <dbReference type="EMBL" id="KAG5855365.1"/>
    </source>
</evidence>
<reference evidence="3" key="1">
    <citation type="submission" date="2021-01" db="EMBL/GenBank/DDBJ databases">
        <title>A chromosome-scale assembly of European eel, Anguilla anguilla.</title>
        <authorList>
            <person name="Henkel C."/>
            <person name="Jong-Raadsen S.A."/>
            <person name="Dufour S."/>
            <person name="Weltzien F.-A."/>
            <person name="Palstra A.P."/>
            <person name="Pelster B."/>
            <person name="Spaink H.P."/>
            <person name="Van Den Thillart G.E."/>
            <person name="Jansen H."/>
            <person name="Zahm M."/>
            <person name="Klopp C."/>
            <person name="Cedric C."/>
            <person name="Louis A."/>
            <person name="Berthelot C."/>
            <person name="Parey E."/>
            <person name="Roest Crollius H."/>
            <person name="Montfort J."/>
            <person name="Robinson-Rechavi M."/>
            <person name="Bucao C."/>
            <person name="Bouchez O."/>
            <person name="Gislard M."/>
            <person name="Lluch J."/>
            <person name="Milhes M."/>
            <person name="Lampietro C."/>
            <person name="Lopez Roques C."/>
            <person name="Donnadieu C."/>
            <person name="Braasch I."/>
            <person name="Desvignes T."/>
            <person name="Postlethwait J."/>
            <person name="Bobe J."/>
            <person name="Guiguen Y."/>
            <person name="Dirks R."/>
        </authorList>
    </citation>
    <scope>NUCLEOTIDE SEQUENCE</scope>
    <source>
        <strain evidence="3">Tag_6206</strain>
        <tissue evidence="3">Liver</tissue>
    </source>
</reference>
<dbReference type="OrthoDB" id="9972657at2759"/>
<proteinExistence type="predicted"/>
<dbReference type="OMA" id="HYYRSMR"/>
<dbReference type="AlphaFoldDB" id="A0A9D3MVA7"/>